<evidence type="ECO:0000313" key="2">
    <source>
        <dbReference type="Proteomes" id="UP000017148"/>
    </source>
</evidence>
<protein>
    <submittedName>
        <fullName evidence="1">Uncharacterized protein</fullName>
    </submittedName>
</protein>
<reference evidence="1 2" key="1">
    <citation type="journal article" date="2013" name="Environ. Microbiol.">
        <title>Genome analysis of Chitinivibrio alkaliphilus gen. nov., sp. nov., a novel extremely haloalkaliphilic anaerobic chitinolytic bacterium from the candidate phylum Termite Group 3.</title>
        <authorList>
            <person name="Sorokin D.Y."/>
            <person name="Gumerov V.M."/>
            <person name="Rakitin A.L."/>
            <person name="Beletsky A.V."/>
            <person name="Damste J.S."/>
            <person name="Muyzer G."/>
            <person name="Mardanov A.V."/>
            <person name="Ravin N.V."/>
        </authorList>
    </citation>
    <scope>NUCLEOTIDE SEQUENCE [LARGE SCALE GENOMIC DNA]</scope>
    <source>
        <strain evidence="1 2">ACht1</strain>
    </source>
</reference>
<proteinExistence type="predicted"/>
<dbReference type="Proteomes" id="UP000017148">
    <property type="component" value="Unassembled WGS sequence"/>
</dbReference>
<sequence length="49" mass="5444">MGCNFKSIEDTKVSVLFISEEWGLVGGIQKVVKLCEKVFVVLCVLKRGL</sequence>
<gene>
    <name evidence="1" type="ORF">CALK_0664</name>
</gene>
<accession>U7DDC5</accession>
<dbReference type="STRING" id="1313304.CALK_0664"/>
<organism evidence="1 2">
    <name type="scientific">Chitinivibrio alkaliphilus ACht1</name>
    <dbReference type="NCBI Taxonomy" id="1313304"/>
    <lineage>
        <taxon>Bacteria</taxon>
        <taxon>Pseudomonadati</taxon>
        <taxon>Fibrobacterota</taxon>
        <taxon>Chitinivibrionia</taxon>
        <taxon>Chitinivibrionales</taxon>
        <taxon>Chitinivibrionaceae</taxon>
        <taxon>Chitinivibrio</taxon>
    </lineage>
</organism>
<comment type="caution">
    <text evidence="1">The sequence shown here is derived from an EMBL/GenBank/DDBJ whole genome shotgun (WGS) entry which is preliminary data.</text>
</comment>
<keyword evidence="2" id="KW-1185">Reference proteome</keyword>
<dbReference type="EMBL" id="ASJR01000004">
    <property type="protein sequence ID" value="ERP38886.1"/>
    <property type="molecule type" value="Genomic_DNA"/>
</dbReference>
<dbReference type="AlphaFoldDB" id="U7DDC5"/>
<name>U7DDC5_9BACT</name>
<evidence type="ECO:0000313" key="1">
    <source>
        <dbReference type="EMBL" id="ERP38886.1"/>
    </source>
</evidence>